<dbReference type="Pfam" id="PF04085">
    <property type="entry name" value="MreC"/>
    <property type="match status" value="1"/>
</dbReference>
<dbReference type="InterPro" id="IPR042175">
    <property type="entry name" value="Cell/Rod_MreC_2"/>
</dbReference>
<dbReference type="GO" id="GO:0005886">
    <property type="term" value="C:plasma membrane"/>
    <property type="evidence" value="ECO:0007669"/>
    <property type="project" value="TreeGrafter"/>
</dbReference>
<dbReference type="NCBIfam" id="TIGR00219">
    <property type="entry name" value="mreC"/>
    <property type="match status" value="1"/>
</dbReference>
<dbReference type="PIRSF" id="PIRSF038471">
    <property type="entry name" value="MreC"/>
    <property type="match status" value="1"/>
</dbReference>
<keyword evidence="8" id="KW-0472">Membrane</keyword>
<evidence type="ECO:0000256" key="1">
    <source>
        <dbReference type="ARBA" id="ARBA00009369"/>
    </source>
</evidence>
<proteinExistence type="inferred from homology"/>
<dbReference type="InterPro" id="IPR055342">
    <property type="entry name" value="MreC_beta-barrel_core"/>
</dbReference>
<reference evidence="10 11" key="1">
    <citation type="journal article" date="2020" name="ISME J.">
        <title>Parallel Reductive Genome Evolution in Desulfovibrio Ectosymbionts Independently Acquired by Trichonympha Protists in the Termite Gut.</title>
        <authorList>
            <person name="Takeuchi M."/>
            <person name="Kuwahara H."/>
            <person name="Murakami T."/>
            <person name="Takahashi K."/>
            <person name="Kajitani R."/>
            <person name="Toyoda A."/>
            <person name="Itoh T."/>
            <person name="Ohkuma M."/>
            <person name="Hongoh Y."/>
        </authorList>
    </citation>
    <scope>NUCLEOTIDE SEQUENCE [LARGE SCALE GENOMIC DNA]</scope>
    <source>
        <strain evidence="10">ZnDsv-02</strain>
    </source>
</reference>
<dbReference type="AlphaFoldDB" id="A0A6L2R602"/>
<evidence type="ECO:0000256" key="6">
    <source>
        <dbReference type="SAM" id="Coils"/>
    </source>
</evidence>
<dbReference type="Gene3D" id="2.40.10.340">
    <property type="entry name" value="Rod shape-determining protein MreC, domain 1"/>
    <property type="match status" value="1"/>
</dbReference>
<evidence type="ECO:0000256" key="4">
    <source>
        <dbReference type="ARBA" id="ARBA00032089"/>
    </source>
</evidence>
<dbReference type="InterPro" id="IPR042177">
    <property type="entry name" value="Cell/Rod_1"/>
</dbReference>
<dbReference type="PANTHER" id="PTHR34138:SF1">
    <property type="entry name" value="CELL SHAPE-DETERMINING PROTEIN MREC"/>
    <property type="match status" value="1"/>
</dbReference>
<accession>A0A6L2R602</accession>
<feature type="region of interest" description="Disordered" evidence="7">
    <location>
        <begin position="277"/>
        <end position="297"/>
    </location>
</feature>
<evidence type="ECO:0000313" key="11">
    <source>
        <dbReference type="Proteomes" id="UP000505077"/>
    </source>
</evidence>
<feature type="transmembrane region" description="Helical" evidence="8">
    <location>
        <begin position="6"/>
        <end position="23"/>
    </location>
</feature>
<sequence>MISRRILIIAGIVLILFLGMYTWNQRTRALDTLASTVGLEVTGAVLASMRAVQDGVTAFWNRYFDLVNVREENEHLKARLKEMDAKILAVREAQEELKRLRALVQLPLDESWRSFAARVLSGRMGPNAALDSVTINRGYATGARPGTPLVTQQGLVGRVFRASPHTATALLVTDPASRIAVFTQQGRALGILFGQGAGKTLEVNFVRRDAKITRGEILITAGLDGKFPKGIPVGLVVNVSPSDYTQFISIEAKPIVDLQNLEEVLLLEATGLAHSVTEPDDPPPIFVGPPAPHAAAP</sequence>
<keyword evidence="3 5" id="KW-0133">Cell shape</keyword>
<comment type="caution">
    <text evidence="10">The sequence shown here is derived from an EMBL/GenBank/DDBJ whole genome shotgun (WGS) entry which is preliminary data.</text>
</comment>
<dbReference type="Gene3D" id="2.40.10.350">
    <property type="entry name" value="Rod shape-determining protein MreC, domain 2"/>
    <property type="match status" value="1"/>
</dbReference>
<comment type="similarity">
    <text evidence="1 5">Belongs to the MreC family.</text>
</comment>
<organism evidence="10 11">
    <name type="scientific">Candidatus Desulfovibrio kirbyi</name>
    <dbReference type="NCBI Taxonomy" id="2696086"/>
    <lineage>
        <taxon>Bacteria</taxon>
        <taxon>Pseudomonadati</taxon>
        <taxon>Thermodesulfobacteriota</taxon>
        <taxon>Desulfovibrionia</taxon>
        <taxon>Desulfovibrionales</taxon>
        <taxon>Desulfovibrionaceae</taxon>
        <taxon>Desulfovibrio</taxon>
    </lineage>
</organism>
<evidence type="ECO:0000256" key="2">
    <source>
        <dbReference type="ARBA" id="ARBA00013855"/>
    </source>
</evidence>
<evidence type="ECO:0000256" key="8">
    <source>
        <dbReference type="SAM" id="Phobius"/>
    </source>
</evidence>
<dbReference type="EMBL" id="BLLL01000007">
    <property type="protein sequence ID" value="GFH62998.1"/>
    <property type="molecule type" value="Genomic_DNA"/>
</dbReference>
<keyword evidence="6" id="KW-0175">Coiled coil</keyword>
<feature type="coiled-coil region" evidence="6">
    <location>
        <begin position="66"/>
        <end position="103"/>
    </location>
</feature>
<comment type="function">
    <text evidence="5">Involved in formation and maintenance of cell shape.</text>
</comment>
<evidence type="ECO:0000256" key="3">
    <source>
        <dbReference type="ARBA" id="ARBA00022960"/>
    </source>
</evidence>
<dbReference type="Proteomes" id="UP000505077">
    <property type="component" value="Unassembled WGS sequence"/>
</dbReference>
<keyword evidence="8" id="KW-0812">Transmembrane</keyword>
<gene>
    <name evidence="10" type="primary">mreC</name>
    <name evidence="10" type="ORF">ZNDK_0769</name>
</gene>
<evidence type="ECO:0000256" key="7">
    <source>
        <dbReference type="SAM" id="MobiDB-lite"/>
    </source>
</evidence>
<dbReference type="InterPro" id="IPR007221">
    <property type="entry name" value="MreC"/>
</dbReference>
<keyword evidence="8" id="KW-1133">Transmembrane helix</keyword>
<protein>
    <recommendedName>
        <fullName evidence="2 5">Cell shape-determining protein MreC</fullName>
    </recommendedName>
    <alternativeName>
        <fullName evidence="4 5">Cell shape protein MreC</fullName>
    </alternativeName>
</protein>
<dbReference type="PANTHER" id="PTHR34138">
    <property type="entry name" value="CELL SHAPE-DETERMINING PROTEIN MREC"/>
    <property type="match status" value="1"/>
</dbReference>
<name>A0A6L2R602_9BACT</name>
<feature type="compositionally biased region" description="Pro residues" evidence="7">
    <location>
        <begin position="282"/>
        <end position="297"/>
    </location>
</feature>
<evidence type="ECO:0000313" key="10">
    <source>
        <dbReference type="EMBL" id="GFH62998.1"/>
    </source>
</evidence>
<feature type="domain" description="Rod shape-determining protein MreC beta-barrel core" evidence="9">
    <location>
        <begin position="126"/>
        <end position="267"/>
    </location>
</feature>
<evidence type="ECO:0000256" key="5">
    <source>
        <dbReference type="PIRNR" id="PIRNR038471"/>
    </source>
</evidence>
<dbReference type="GO" id="GO:0008360">
    <property type="term" value="P:regulation of cell shape"/>
    <property type="evidence" value="ECO:0007669"/>
    <property type="project" value="UniProtKB-KW"/>
</dbReference>
<evidence type="ECO:0000259" key="9">
    <source>
        <dbReference type="Pfam" id="PF04085"/>
    </source>
</evidence>